<dbReference type="RefSeq" id="WP_178010432.1">
    <property type="nucleotide sequence ID" value="NZ_CP058316.1"/>
</dbReference>
<accession>A0A7D5INK0</accession>
<dbReference type="EMBL" id="CP058316">
    <property type="protein sequence ID" value="QLD10919.1"/>
    <property type="molecule type" value="Genomic_DNA"/>
</dbReference>
<dbReference type="AlphaFoldDB" id="A0A7D5INK0"/>
<proteinExistence type="predicted"/>
<protein>
    <submittedName>
        <fullName evidence="1">Uncharacterized protein</fullName>
    </submittedName>
</protein>
<name>A0A7D5INK0_9MICO</name>
<dbReference type="Proteomes" id="UP000509638">
    <property type="component" value="Chromosome"/>
</dbReference>
<evidence type="ECO:0000313" key="2">
    <source>
        <dbReference type="Proteomes" id="UP000509638"/>
    </source>
</evidence>
<organism evidence="1 2">
    <name type="scientific">Microbacterium oleivorans</name>
    <dbReference type="NCBI Taxonomy" id="273677"/>
    <lineage>
        <taxon>Bacteria</taxon>
        <taxon>Bacillati</taxon>
        <taxon>Actinomycetota</taxon>
        <taxon>Actinomycetes</taxon>
        <taxon>Micrococcales</taxon>
        <taxon>Microbacteriaceae</taxon>
        <taxon>Microbacterium</taxon>
    </lineage>
</organism>
<sequence length="156" mass="17101">MSDEPNHVDPASGVLVTIPAGFDIVPLNVAILDEDLLAQWSPTPAQVIGALSIARAKNIAAPGALADYREKLKAAERERKIALGLAVKTLRDEYGRGATMTELRELAYGVDERLMRAVDAYDEAWLLFEYAKDFAEAVERDVTLLQSIAKSMRGEK</sequence>
<reference evidence="1 2" key="1">
    <citation type="submission" date="2020-06" db="EMBL/GenBank/DDBJ databases">
        <authorList>
            <person name="Jo H."/>
        </authorList>
    </citation>
    <scope>NUCLEOTIDE SEQUENCE [LARGE SCALE GENOMIC DNA]</scope>
    <source>
        <strain evidence="1 2">I46</strain>
    </source>
</reference>
<gene>
    <name evidence="1" type="ORF">HW566_03430</name>
</gene>
<evidence type="ECO:0000313" key="1">
    <source>
        <dbReference type="EMBL" id="QLD10919.1"/>
    </source>
</evidence>